<dbReference type="EMBL" id="JAJTJA010000003">
    <property type="protein sequence ID" value="KAH8701501.1"/>
    <property type="molecule type" value="Genomic_DNA"/>
</dbReference>
<dbReference type="AlphaFoldDB" id="A0AAD4KZV8"/>
<name>A0AAD4KZV8_9EURO</name>
<dbReference type="SMART" id="SM00906">
    <property type="entry name" value="Fungal_trans"/>
    <property type="match status" value="1"/>
</dbReference>
<proteinExistence type="predicted"/>
<reference evidence="8" key="1">
    <citation type="submission" date="2021-12" db="EMBL/GenBank/DDBJ databases">
        <title>Convergent genome expansion in fungi linked to evolution of root-endophyte symbiosis.</title>
        <authorList>
            <consortium name="DOE Joint Genome Institute"/>
            <person name="Ke Y.-H."/>
            <person name="Bonito G."/>
            <person name="Liao H.-L."/>
            <person name="Looney B."/>
            <person name="Rojas-Flechas A."/>
            <person name="Nash J."/>
            <person name="Hameed K."/>
            <person name="Schadt C."/>
            <person name="Martin F."/>
            <person name="Crous P.W."/>
            <person name="Miettinen O."/>
            <person name="Magnuson J.K."/>
            <person name="Labbe J."/>
            <person name="Jacobson D."/>
            <person name="Doktycz M.J."/>
            <person name="Veneault-Fourrey C."/>
            <person name="Kuo A."/>
            <person name="Mondo S."/>
            <person name="Calhoun S."/>
            <person name="Riley R."/>
            <person name="Ohm R."/>
            <person name="LaButti K."/>
            <person name="Andreopoulos B."/>
            <person name="Pangilinan J."/>
            <person name="Nolan M."/>
            <person name="Tritt A."/>
            <person name="Clum A."/>
            <person name="Lipzen A."/>
            <person name="Daum C."/>
            <person name="Barry K."/>
            <person name="Grigoriev I.V."/>
            <person name="Vilgalys R."/>
        </authorList>
    </citation>
    <scope>NUCLEOTIDE SEQUENCE</scope>
    <source>
        <strain evidence="8">PMI_201</strain>
    </source>
</reference>
<dbReference type="GO" id="GO:0003677">
    <property type="term" value="F:DNA binding"/>
    <property type="evidence" value="ECO:0007669"/>
    <property type="project" value="InterPro"/>
</dbReference>
<evidence type="ECO:0000256" key="5">
    <source>
        <dbReference type="ARBA" id="ARBA00023242"/>
    </source>
</evidence>
<dbReference type="InterPro" id="IPR007219">
    <property type="entry name" value="XnlR_reg_dom"/>
</dbReference>
<feature type="domain" description="Xylanolytic transcriptional activator regulatory" evidence="7">
    <location>
        <begin position="133"/>
        <end position="205"/>
    </location>
</feature>
<dbReference type="Proteomes" id="UP001201262">
    <property type="component" value="Unassembled WGS sequence"/>
</dbReference>
<dbReference type="PANTHER" id="PTHR47338:SF4">
    <property type="entry name" value="ZN(II)2CYS6 TRANSCRIPTION FACTOR (EUROFUNG)"/>
    <property type="match status" value="1"/>
</dbReference>
<evidence type="ECO:0000256" key="4">
    <source>
        <dbReference type="ARBA" id="ARBA00023163"/>
    </source>
</evidence>
<feature type="region of interest" description="Disordered" evidence="6">
    <location>
        <begin position="567"/>
        <end position="587"/>
    </location>
</feature>
<evidence type="ECO:0000256" key="2">
    <source>
        <dbReference type="ARBA" id="ARBA00022723"/>
    </source>
</evidence>
<dbReference type="Pfam" id="PF04082">
    <property type="entry name" value="Fungal_trans"/>
    <property type="match status" value="1"/>
</dbReference>
<dbReference type="CDD" id="cd12148">
    <property type="entry name" value="fungal_TF_MHR"/>
    <property type="match status" value="1"/>
</dbReference>
<sequence length="587" mass="66551">MRMQVSESTSPRVSEMVRELSRITKDIILDASDTFFLYCHNKPFYLFDPDLFQRKLTQSQIPVYLQLAFLASAIRYSSHSRWKWQRKAAIDNHARYSWAIIMSSPDAFTDICAVQALALLTIVDAIAGRQRAAWVKIGIAIRISQSLDMMLEPNADVLDAEQNERRHIFWSLYLIDKFVCCSFQRPPAMVDSDCLLYLPVDAQQYQQPNAAASMTLNTLLDNANSIKSTTLRPGWFGISVGIAAVLGKTVKFMMSNNDKENVASWNSTSEYGSIHADLDRFREIVSKDENMVLSTMKDRLNRNHERTAHKILSCTVYHLAHCLLDHPFLWAMKTLRLYPNPNIPHLHPSWIRKSLTSSLQHACSLTNLLVSAKSAGYVPIPSFYSYCMMVAGSIHALYYHCRNNRESSSEYLNSSIQYFVNLADLWDESPTLADGLRIFADGCQRYSDLLLCCDKQNINGLQPLDIEILKSMVDYWEVMNPRNLVSSLHPLHLASGSFDDKNNNEDILQVMSEDSSTFSRHQHLSDSIGDNIFNLSGPEELLGLEEVPMLPLDHVGFSDFLHLIPSPNTSTGTDNGGSFFDDKNNME</sequence>
<gene>
    <name evidence="8" type="ORF">BGW36DRAFT_423815</name>
</gene>
<dbReference type="GeneID" id="70250165"/>
<dbReference type="GO" id="GO:0005634">
    <property type="term" value="C:nucleus"/>
    <property type="evidence" value="ECO:0007669"/>
    <property type="project" value="UniProtKB-SubCell"/>
</dbReference>
<keyword evidence="3" id="KW-0805">Transcription regulation</keyword>
<dbReference type="InterPro" id="IPR050815">
    <property type="entry name" value="TF_fung"/>
</dbReference>
<evidence type="ECO:0000256" key="6">
    <source>
        <dbReference type="SAM" id="MobiDB-lite"/>
    </source>
</evidence>
<dbReference type="PANTHER" id="PTHR47338">
    <property type="entry name" value="ZN(II)2CYS6 TRANSCRIPTION FACTOR (EUROFUNG)-RELATED"/>
    <property type="match status" value="1"/>
</dbReference>
<keyword evidence="9" id="KW-1185">Reference proteome</keyword>
<comment type="caution">
    <text evidence="8">The sequence shown here is derived from an EMBL/GenBank/DDBJ whole genome shotgun (WGS) entry which is preliminary data.</text>
</comment>
<dbReference type="GO" id="GO:0000981">
    <property type="term" value="F:DNA-binding transcription factor activity, RNA polymerase II-specific"/>
    <property type="evidence" value="ECO:0007669"/>
    <property type="project" value="InterPro"/>
</dbReference>
<evidence type="ECO:0000313" key="8">
    <source>
        <dbReference type="EMBL" id="KAH8701501.1"/>
    </source>
</evidence>
<protein>
    <submittedName>
        <fullName evidence="8">Fungal-specific transcription factor domain-containing protein</fullName>
    </submittedName>
</protein>
<evidence type="ECO:0000256" key="1">
    <source>
        <dbReference type="ARBA" id="ARBA00004123"/>
    </source>
</evidence>
<keyword evidence="2" id="KW-0479">Metal-binding</keyword>
<organism evidence="8 9">
    <name type="scientific">Talaromyces proteolyticus</name>
    <dbReference type="NCBI Taxonomy" id="1131652"/>
    <lineage>
        <taxon>Eukaryota</taxon>
        <taxon>Fungi</taxon>
        <taxon>Dikarya</taxon>
        <taxon>Ascomycota</taxon>
        <taxon>Pezizomycotina</taxon>
        <taxon>Eurotiomycetes</taxon>
        <taxon>Eurotiomycetidae</taxon>
        <taxon>Eurotiales</taxon>
        <taxon>Trichocomaceae</taxon>
        <taxon>Talaromyces</taxon>
        <taxon>Talaromyces sect. Bacilispori</taxon>
    </lineage>
</organism>
<keyword evidence="5" id="KW-0539">Nucleus</keyword>
<accession>A0AAD4KZV8</accession>
<dbReference type="GO" id="GO:0008270">
    <property type="term" value="F:zinc ion binding"/>
    <property type="evidence" value="ECO:0007669"/>
    <property type="project" value="InterPro"/>
</dbReference>
<keyword evidence="4" id="KW-0804">Transcription</keyword>
<comment type="subcellular location">
    <subcellularLocation>
        <location evidence="1">Nucleus</location>
    </subcellularLocation>
</comment>
<evidence type="ECO:0000259" key="7">
    <source>
        <dbReference type="SMART" id="SM00906"/>
    </source>
</evidence>
<dbReference type="RefSeq" id="XP_046074877.1">
    <property type="nucleotide sequence ID" value="XM_046219878.1"/>
</dbReference>
<dbReference type="GO" id="GO:0006351">
    <property type="term" value="P:DNA-templated transcription"/>
    <property type="evidence" value="ECO:0007669"/>
    <property type="project" value="InterPro"/>
</dbReference>
<evidence type="ECO:0000313" key="9">
    <source>
        <dbReference type="Proteomes" id="UP001201262"/>
    </source>
</evidence>
<evidence type="ECO:0000256" key="3">
    <source>
        <dbReference type="ARBA" id="ARBA00023015"/>
    </source>
</evidence>